<protein>
    <recommendedName>
        <fullName evidence="3">Arrestin-like N-terminal domain-containing protein</fullName>
    </recommendedName>
</protein>
<dbReference type="AlphaFoldDB" id="A0AA38HA93"/>
<dbReference type="Proteomes" id="UP001164286">
    <property type="component" value="Unassembled WGS sequence"/>
</dbReference>
<organism evidence="1 2">
    <name type="scientific">Dioszegia hungarica</name>
    <dbReference type="NCBI Taxonomy" id="4972"/>
    <lineage>
        <taxon>Eukaryota</taxon>
        <taxon>Fungi</taxon>
        <taxon>Dikarya</taxon>
        <taxon>Basidiomycota</taxon>
        <taxon>Agaricomycotina</taxon>
        <taxon>Tremellomycetes</taxon>
        <taxon>Tremellales</taxon>
        <taxon>Bulleribasidiaceae</taxon>
        <taxon>Dioszegia</taxon>
    </lineage>
</organism>
<evidence type="ECO:0000313" key="1">
    <source>
        <dbReference type="EMBL" id="KAI9637472.1"/>
    </source>
</evidence>
<reference evidence="1" key="1">
    <citation type="journal article" date="2022" name="G3 (Bethesda)">
        <title>High quality genome of the basidiomycete yeast Dioszegia hungarica PDD-24b-2 isolated from cloud water.</title>
        <authorList>
            <person name="Jarrige D."/>
            <person name="Haridas S."/>
            <person name="Bleykasten-Grosshans C."/>
            <person name="Joly M."/>
            <person name="Nadalig T."/>
            <person name="Sancelme M."/>
            <person name="Vuilleumier S."/>
            <person name="Grigoriev I.V."/>
            <person name="Amato P."/>
            <person name="Bringel F."/>
        </authorList>
    </citation>
    <scope>NUCLEOTIDE SEQUENCE</scope>
    <source>
        <strain evidence="1">PDD-24b-2</strain>
    </source>
</reference>
<sequence length="421" mass="45995">MSPAVGVALVRPISSSTALVPGDDTIISGSLEVVMEYRRRCRGISVFVQGVSRVWMGDTRGWEEDGIFERVVQIQNETEHGMWLEQGSQGFSFNLVLPASLATHDCHKYGVITYHLYAHVQGCAKSSSGGILGALRGRGAATAEWLDGDLFVKRNLLVHAITSPNGGVHQLNLERRGEIQHLGLWGISAVTDLWSISAVFLLTISLPTPSPQTTIFLIRVVLAQSYTISSPRSPDDPPTHPEPTRSMVLYQTGRTHASGEKFPGHTVNSLWRGPEAGGSRGDGRWAIKAIVRVPTHEKVRPSTHEGTITPIRVTHRLDLQVFFSVEGELADGDPCDGPGELQMMQNDAEGLKEFDQLFQTPAAQLGCMCGCTLEELSAPLEQRMLSTDPDDFWRHETGDEGSATEEGVVSGWKYTDMNPAL</sequence>
<comment type="caution">
    <text evidence="1">The sequence shown here is derived from an EMBL/GenBank/DDBJ whole genome shotgun (WGS) entry which is preliminary data.</text>
</comment>
<dbReference type="GeneID" id="77731603"/>
<name>A0AA38HA93_9TREE</name>
<dbReference type="EMBL" id="JAKWFO010000004">
    <property type="protein sequence ID" value="KAI9637472.1"/>
    <property type="molecule type" value="Genomic_DNA"/>
</dbReference>
<dbReference type="RefSeq" id="XP_052947249.1">
    <property type="nucleotide sequence ID" value="XM_053092398.1"/>
</dbReference>
<proteinExistence type="predicted"/>
<evidence type="ECO:0008006" key="3">
    <source>
        <dbReference type="Google" id="ProtNLM"/>
    </source>
</evidence>
<gene>
    <name evidence="1" type="ORF">MKK02DRAFT_43396</name>
</gene>
<keyword evidence="2" id="KW-1185">Reference proteome</keyword>
<accession>A0AA38HA93</accession>
<evidence type="ECO:0000313" key="2">
    <source>
        <dbReference type="Proteomes" id="UP001164286"/>
    </source>
</evidence>